<dbReference type="Proteomes" id="UP000452141">
    <property type="component" value="Unassembled WGS sequence"/>
</dbReference>
<accession>A0A844FNT6</accession>
<dbReference type="PRINTS" id="PR00502">
    <property type="entry name" value="NUDIXFAMILY"/>
</dbReference>
<evidence type="ECO:0000313" key="6">
    <source>
        <dbReference type="Proteomes" id="UP000452141"/>
    </source>
</evidence>
<name>A0A844FNT6_9LACO</name>
<organism evidence="5 6">
    <name type="scientific">Lactobacillus equicursoris</name>
    <dbReference type="NCBI Taxonomy" id="420645"/>
    <lineage>
        <taxon>Bacteria</taxon>
        <taxon>Bacillati</taxon>
        <taxon>Bacillota</taxon>
        <taxon>Bacilli</taxon>
        <taxon>Lactobacillales</taxon>
        <taxon>Lactobacillaceae</taxon>
        <taxon>Lactobacillus</taxon>
    </lineage>
</organism>
<sequence length="171" mass="19501">MYKVVKKEVIKADRFTVIQEKVEKNGQIAPFSYVTIGKGISIIPFVDKKHVLLLKEYRHPVGSWQYEFPSGGIDEGEEPLQAAKRELLEETGYEAQEIEPLGFTYPSFGSTNEQIFLFAGHVKKLTKPKREVLEEIKMEIVSVDQLEDLIINGKFAHGAGLAAWLNWKLRH</sequence>
<dbReference type="PROSITE" id="PS00893">
    <property type="entry name" value="NUDIX_BOX"/>
    <property type="match status" value="1"/>
</dbReference>
<dbReference type="PROSITE" id="PS51462">
    <property type="entry name" value="NUDIX"/>
    <property type="match status" value="1"/>
</dbReference>
<proteinExistence type="inferred from homology"/>
<dbReference type="InterPro" id="IPR015797">
    <property type="entry name" value="NUDIX_hydrolase-like_dom_sf"/>
</dbReference>
<dbReference type="RefSeq" id="WP_154486965.1">
    <property type="nucleotide sequence ID" value="NZ_JAQYBB010000058.1"/>
</dbReference>
<dbReference type="GO" id="GO:0006753">
    <property type="term" value="P:nucleoside phosphate metabolic process"/>
    <property type="evidence" value="ECO:0007669"/>
    <property type="project" value="TreeGrafter"/>
</dbReference>
<dbReference type="InterPro" id="IPR000086">
    <property type="entry name" value="NUDIX_hydrolase_dom"/>
</dbReference>
<dbReference type="Gene3D" id="3.90.79.10">
    <property type="entry name" value="Nucleoside Triphosphate Pyrophosphohydrolase"/>
    <property type="match status" value="1"/>
</dbReference>
<evidence type="ECO:0000256" key="3">
    <source>
        <dbReference type="RuleBase" id="RU003476"/>
    </source>
</evidence>
<keyword evidence="2 3" id="KW-0378">Hydrolase</keyword>
<dbReference type="PANTHER" id="PTHR11839:SF18">
    <property type="entry name" value="NUDIX HYDROLASE DOMAIN-CONTAINING PROTEIN"/>
    <property type="match status" value="1"/>
</dbReference>
<reference evidence="5 6" key="1">
    <citation type="submission" date="2019-08" db="EMBL/GenBank/DDBJ databases">
        <title>In-depth cultivation of the pig gut microbiome towards novel bacterial diversity and tailored functional studies.</title>
        <authorList>
            <person name="Wylensek D."/>
            <person name="Hitch T.C.A."/>
            <person name="Clavel T."/>
        </authorList>
    </citation>
    <scope>NUCLEOTIDE SEQUENCE [LARGE SCALE GENOMIC DNA]</scope>
    <source>
        <strain evidence="5 6">WCA-470BD-2E</strain>
    </source>
</reference>
<dbReference type="InterPro" id="IPR020084">
    <property type="entry name" value="NUDIX_hydrolase_CS"/>
</dbReference>
<protein>
    <submittedName>
        <fullName evidence="5">NUDIX hydrolase</fullName>
    </submittedName>
</protein>
<dbReference type="AlphaFoldDB" id="A0A844FNT6"/>
<dbReference type="SUPFAM" id="SSF55811">
    <property type="entry name" value="Nudix"/>
    <property type="match status" value="1"/>
</dbReference>
<dbReference type="GO" id="GO:0019693">
    <property type="term" value="P:ribose phosphate metabolic process"/>
    <property type="evidence" value="ECO:0007669"/>
    <property type="project" value="TreeGrafter"/>
</dbReference>
<comment type="caution">
    <text evidence="5">The sequence shown here is derived from an EMBL/GenBank/DDBJ whole genome shotgun (WGS) entry which is preliminary data.</text>
</comment>
<dbReference type="PANTHER" id="PTHR11839">
    <property type="entry name" value="UDP/ADP-SUGAR PYROPHOSPHATASE"/>
    <property type="match status" value="1"/>
</dbReference>
<evidence type="ECO:0000256" key="2">
    <source>
        <dbReference type="ARBA" id="ARBA00022801"/>
    </source>
</evidence>
<comment type="similarity">
    <text evidence="3">Belongs to the Nudix hydrolase family.</text>
</comment>
<dbReference type="Pfam" id="PF00293">
    <property type="entry name" value="NUDIX"/>
    <property type="match status" value="1"/>
</dbReference>
<evidence type="ECO:0000256" key="1">
    <source>
        <dbReference type="ARBA" id="ARBA00001946"/>
    </source>
</evidence>
<evidence type="ECO:0000313" key="5">
    <source>
        <dbReference type="EMBL" id="MST80037.1"/>
    </source>
</evidence>
<dbReference type="CDD" id="cd24161">
    <property type="entry name" value="NUDIX_ADPRase_Ndx2"/>
    <property type="match status" value="1"/>
</dbReference>
<comment type="cofactor">
    <cofactor evidence="1">
        <name>Mg(2+)</name>
        <dbReference type="ChEBI" id="CHEBI:18420"/>
    </cofactor>
</comment>
<feature type="domain" description="Nudix hydrolase" evidence="4">
    <location>
        <begin position="35"/>
        <end position="163"/>
    </location>
</feature>
<dbReference type="GO" id="GO:0016462">
    <property type="term" value="F:pyrophosphatase activity"/>
    <property type="evidence" value="ECO:0007669"/>
    <property type="project" value="UniProtKB-ARBA"/>
</dbReference>
<dbReference type="InterPro" id="IPR020476">
    <property type="entry name" value="Nudix_hydrolase"/>
</dbReference>
<gene>
    <name evidence="5" type="ORF">FYJ61_06125</name>
</gene>
<dbReference type="EMBL" id="VUMW01000015">
    <property type="protein sequence ID" value="MST80037.1"/>
    <property type="molecule type" value="Genomic_DNA"/>
</dbReference>
<evidence type="ECO:0000259" key="4">
    <source>
        <dbReference type="PROSITE" id="PS51462"/>
    </source>
</evidence>